<dbReference type="InterPro" id="IPR039421">
    <property type="entry name" value="Type_1_exporter"/>
</dbReference>
<dbReference type="RefSeq" id="WP_344471617.1">
    <property type="nucleotide sequence ID" value="NZ_BAAAQX010000003.1"/>
</dbReference>
<evidence type="ECO:0000256" key="3">
    <source>
        <dbReference type="ARBA" id="ARBA00022741"/>
    </source>
</evidence>
<dbReference type="Gene3D" id="1.20.1560.10">
    <property type="entry name" value="ABC transporter type 1, transmembrane domain"/>
    <property type="match status" value="1"/>
</dbReference>
<keyword evidence="3" id="KW-0547">Nucleotide-binding</keyword>
<dbReference type="Proteomes" id="UP001499843">
    <property type="component" value="Unassembled WGS sequence"/>
</dbReference>
<dbReference type="Gene3D" id="3.40.50.300">
    <property type="entry name" value="P-loop containing nucleotide triphosphate hydrolases"/>
    <property type="match status" value="1"/>
</dbReference>
<feature type="transmembrane region" description="Helical" evidence="7">
    <location>
        <begin position="275"/>
        <end position="296"/>
    </location>
</feature>
<protein>
    <submittedName>
        <fullName evidence="9">ABC transporter ATP-binding protein</fullName>
    </submittedName>
</protein>
<dbReference type="InterPro" id="IPR003593">
    <property type="entry name" value="AAA+_ATPase"/>
</dbReference>
<dbReference type="InterPro" id="IPR003439">
    <property type="entry name" value="ABC_transporter-like_ATP-bd"/>
</dbReference>
<gene>
    <name evidence="9" type="ORF">GCM10009850_013570</name>
</gene>
<dbReference type="PROSITE" id="PS50893">
    <property type="entry name" value="ABC_TRANSPORTER_2"/>
    <property type="match status" value="1"/>
</dbReference>
<keyword evidence="4 9" id="KW-0067">ATP-binding</keyword>
<sequence length="620" mass="66926">MTDTYPRFSWRDLSWTAIRDTFDERARLLALLRFCRPRTLAALGATVVVPVAAAPLTALFAHDVVAAMSSAGFEPAALVWPVAGFAAAMLAKEAADILSRALKASASKRIDGVVRSRVRRIALRPDDISHLEDPEFHDVAVRAGDQGITWRVRSPGAASIGQLEITARMASAVAMAVVLAAYFPVLAVVLLALSVLIRSITRRQWTHLEAVKDAATPERRKVDFWADLAAGPDAAKEVRLFGLAGWVSERRLDAHRAWEARHWSTRRRVLRSQKATFLLSIVSAGLGLLVPGLAAWAGELSIAGLSQCLVAAWGIFAISVMGGESYDIDYGKTAVTALRRLEGMAAAGTSPAVTESASHGPPPLVRFEDVSFTYPGTSRPVLEQLNLTIRPGERLAIVGGSGAGKTTLVKLLSGLYQPTTGRITADGADLRSLDAGAWRRSMTALFQDFVHYPLTARDNITLAAPEAAVPGDDTLMELVRAGGAQPVLDRLESGLDTQLWRTGGDGRDLSGGQWQKLAAIRALYAVAHGRRLVVLDEPTAHLDVKAEARFHEQVIGSVGGASVVLISHRLSTVRPADRIVLLQDGRIAEEGSHDELMRLGGEYARLFRLQASRFHSREAR</sequence>
<evidence type="ECO:0000256" key="4">
    <source>
        <dbReference type="ARBA" id="ARBA00022840"/>
    </source>
</evidence>
<feature type="domain" description="ABC transporter" evidence="8">
    <location>
        <begin position="365"/>
        <end position="609"/>
    </location>
</feature>
<dbReference type="SUPFAM" id="SSF52540">
    <property type="entry name" value="P-loop containing nucleoside triphosphate hydrolases"/>
    <property type="match status" value="1"/>
</dbReference>
<feature type="transmembrane region" description="Helical" evidence="7">
    <location>
        <begin position="172"/>
        <end position="197"/>
    </location>
</feature>
<dbReference type="InterPro" id="IPR036640">
    <property type="entry name" value="ABC1_TM_sf"/>
</dbReference>
<evidence type="ECO:0000256" key="1">
    <source>
        <dbReference type="ARBA" id="ARBA00004651"/>
    </source>
</evidence>
<dbReference type="Pfam" id="PF00005">
    <property type="entry name" value="ABC_tran"/>
    <property type="match status" value="1"/>
</dbReference>
<evidence type="ECO:0000313" key="10">
    <source>
        <dbReference type="Proteomes" id="UP001499843"/>
    </source>
</evidence>
<dbReference type="PANTHER" id="PTHR24221:SF654">
    <property type="entry name" value="ATP-BINDING CASSETTE SUB-FAMILY B MEMBER 6"/>
    <property type="match status" value="1"/>
</dbReference>
<organism evidence="9 10">
    <name type="scientific">Nonomuraea monospora</name>
    <dbReference type="NCBI Taxonomy" id="568818"/>
    <lineage>
        <taxon>Bacteria</taxon>
        <taxon>Bacillati</taxon>
        <taxon>Actinomycetota</taxon>
        <taxon>Actinomycetes</taxon>
        <taxon>Streptosporangiales</taxon>
        <taxon>Streptosporangiaceae</taxon>
        <taxon>Nonomuraea</taxon>
    </lineage>
</organism>
<dbReference type="SUPFAM" id="SSF90123">
    <property type="entry name" value="ABC transporter transmembrane region"/>
    <property type="match status" value="1"/>
</dbReference>
<name>A0ABN3C980_9ACTN</name>
<accession>A0ABN3C980</accession>
<comment type="subcellular location">
    <subcellularLocation>
        <location evidence="1">Cell membrane</location>
        <topology evidence="1">Multi-pass membrane protein</topology>
    </subcellularLocation>
</comment>
<evidence type="ECO:0000259" key="8">
    <source>
        <dbReference type="PROSITE" id="PS50893"/>
    </source>
</evidence>
<keyword evidence="5 7" id="KW-1133">Transmembrane helix</keyword>
<evidence type="ECO:0000313" key="9">
    <source>
        <dbReference type="EMBL" id="GAA2205899.1"/>
    </source>
</evidence>
<keyword evidence="10" id="KW-1185">Reference proteome</keyword>
<evidence type="ECO:0000256" key="7">
    <source>
        <dbReference type="SAM" id="Phobius"/>
    </source>
</evidence>
<evidence type="ECO:0000256" key="6">
    <source>
        <dbReference type="ARBA" id="ARBA00023136"/>
    </source>
</evidence>
<dbReference type="InterPro" id="IPR027417">
    <property type="entry name" value="P-loop_NTPase"/>
</dbReference>
<dbReference type="GO" id="GO:0005524">
    <property type="term" value="F:ATP binding"/>
    <property type="evidence" value="ECO:0007669"/>
    <property type="project" value="UniProtKB-KW"/>
</dbReference>
<dbReference type="SMART" id="SM00382">
    <property type="entry name" value="AAA"/>
    <property type="match status" value="1"/>
</dbReference>
<proteinExistence type="predicted"/>
<keyword evidence="6 7" id="KW-0472">Membrane</keyword>
<keyword evidence="2 7" id="KW-0812">Transmembrane</keyword>
<evidence type="ECO:0000256" key="2">
    <source>
        <dbReference type="ARBA" id="ARBA00022692"/>
    </source>
</evidence>
<reference evidence="9 10" key="1">
    <citation type="journal article" date="2019" name="Int. J. Syst. Evol. Microbiol.">
        <title>The Global Catalogue of Microorganisms (GCM) 10K type strain sequencing project: providing services to taxonomists for standard genome sequencing and annotation.</title>
        <authorList>
            <consortium name="The Broad Institute Genomics Platform"/>
            <consortium name="The Broad Institute Genome Sequencing Center for Infectious Disease"/>
            <person name="Wu L."/>
            <person name="Ma J."/>
        </authorList>
    </citation>
    <scope>NUCLEOTIDE SEQUENCE [LARGE SCALE GENOMIC DNA]</scope>
    <source>
        <strain evidence="9 10">JCM 16114</strain>
    </source>
</reference>
<dbReference type="EMBL" id="BAAAQX010000003">
    <property type="protein sequence ID" value="GAA2205899.1"/>
    <property type="molecule type" value="Genomic_DNA"/>
</dbReference>
<evidence type="ECO:0000256" key="5">
    <source>
        <dbReference type="ARBA" id="ARBA00022989"/>
    </source>
</evidence>
<feature type="transmembrane region" description="Helical" evidence="7">
    <location>
        <begin position="40"/>
        <end position="61"/>
    </location>
</feature>
<dbReference type="PANTHER" id="PTHR24221">
    <property type="entry name" value="ATP-BINDING CASSETTE SUB-FAMILY B"/>
    <property type="match status" value="1"/>
</dbReference>
<comment type="caution">
    <text evidence="9">The sequence shown here is derived from an EMBL/GenBank/DDBJ whole genome shotgun (WGS) entry which is preliminary data.</text>
</comment>